<reference evidence="1" key="1">
    <citation type="journal article" date="2020" name="Nature">
        <title>Giant virus diversity and host interactions through global metagenomics.</title>
        <authorList>
            <person name="Schulz F."/>
            <person name="Roux S."/>
            <person name="Paez-Espino D."/>
            <person name="Jungbluth S."/>
            <person name="Walsh D.A."/>
            <person name="Denef V.J."/>
            <person name="McMahon K.D."/>
            <person name="Konstantinidis K.T."/>
            <person name="Eloe-Fadrosh E.A."/>
            <person name="Kyrpides N.C."/>
            <person name="Woyke T."/>
        </authorList>
    </citation>
    <scope>NUCLEOTIDE SEQUENCE</scope>
    <source>
        <strain evidence="1">GVMAG-S-ERX555967-130</strain>
    </source>
</reference>
<accession>A0A6C0FBZ8</accession>
<dbReference type="AlphaFoldDB" id="A0A6C0FBZ8"/>
<proteinExistence type="predicted"/>
<protein>
    <submittedName>
        <fullName evidence="1">Uncharacterized protein</fullName>
    </submittedName>
</protein>
<dbReference type="EMBL" id="MN738786">
    <property type="protein sequence ID" value="QHT36705.1"/>
    <property type="molecule type" value="Genomic_DNA"/>
</dbReference>
<sequence length="135" mass="15814">MDEFLSGLANYTEKENPCHPKGDACPGTEFHKIETIMKILSPLIVFSLKKNGNGSMVFTIDGQKNNDSHYKLRYYLNYTILPAIKNYMDNPKRIETCIKTLIDFDANLEKYMMKIYEYLKVVEYANEDYYYGFKS</sequence>
<name>A0A6C0FBZ8_9ZZZZ</name>
<organism evidence="1">
    <name type="scientific">viral metagenome</name>
    <dbReference type="NCBI Taxonomy" id="1070528"/>
    <lineage>
        <taxon>unclassified sequences</taxon>
        <taxon>metagenomes</taxon>
        <taxon>organismal metagenomes</taxon>
    </lineage>
</organism>
<evidence type="ECO:0000313" key="1">
    <source>
        <dbReference type="EMBL" id="QHT36705.1"/>
    </source>
</evidence>